<dbReference type="AlphaFoldDB" id="A0A6J6BNE9"/>
<dbReference type="InterPro" id="IPR016163">
    <property type="entry name" value="Ald_DH_C"/>
</dbReference>
<dbReference type="SUPFAM" id="SSF53720">
    <property type="entry name" value="ALDH-like"/>
    <property type="match status" value="1"/>
</dbReference>
<name>A0A6J6BNE9_9ZZZZ</name>
<organism evidence="2">
    <name type="scientific">freshwater metagenome</name>
    <dbReference type="NCBI Taxonomy" id="449393"/>
    <lineage>
        <taxon>unclassified sequences</taxon>
        <taxon>metagenomes</taxon>
        <taxon>ecological metagenomes</taxon>
    </lineage>
</organism>
<sequence length="152" mass="16344">MRPRIVLNLPDDAQLVCEEQFGPLVPIQPYDSVHEVIARANATELGLAASVWSADEQQAFEVAQRIEAGFVFINTHNRTGMTPRAPFGGVKKSGYGREYGDEGLLDYTQNVSIHAPAAYRPGGSGGSANAYPGTADVVKRITNVLDDLIDNG</sequence>
<feature type="domain" description="Aldehyde dehydrogenase" evidence="1">
    <location>
        <begin position="1"/>
        <end position="110"/>
    </location>
</feature>
<dbReference type="InterPro" id="IPR015590">
    <property type="entry name" value="Aldehyde_DH_dom"/>
</dbReference>
<gene>
    <name evidence="2" type="ORF">UFOPK1446_00352</name>
</gene>
<dbReference type="EMBL" id="CAEZSO010000050">
    <property type="protein sequence ID" value="CAB4539923.1"/>
    <property type="molecule type" value="Genomic_DNA"/>
</dbReference>
<dbReference type="Gene3D" id="3.40.309.10">
    <property type="entry name" value="Aldehyde Dehydrogenase, Chain A, domain 2"/>
    <property type="match status" value="1"/>
</dbReference>
<evidence type="ECO:0000259" key="1">
    <source>
        <dbReference type="Pfam" id="PF00171"/>
    </source>
</evidence>
<dbReference type="Gene3D" id="3.40.605.10">
    <property type="entry name" value="Aldehyde Dehydrogenase, Chain A, domain 1"/>
    <property type="match status" value="1"/>
</dbReference>
<dbReference type="InterPro" id="IPR016161">
    <property type="entry name" value="Ald_DH/histidinol_DH"/>
</dbReference>
<dbReference type="PANTHER" id="PTHR11699">
    <property type="entry name" value="ALDEHYDE DEHYDROGENASE-RELATED"/>
    <property type="match status" value="1"/>
</dbReference>
<reference evidence="2" key="1">
    <citation type="submission" date="2020-05" db="EMBL/GenBank/DDBJ databases">
        <authorList>
            <person name="Chiriac C."/>
            <person name="Salcher M."/>
            <person name="Ghai R."/>
            <person name="Kavagutti S V."/>
        </authorList>
    </citation>
    <scope>NUCLEOTIDE SEQUENCE</scope>
</reference>
<evidence type="ECO:0000313" key="2">
    <source>
        <dbReference type="EMBL" id="CAB4539923.1"/>
    </source>
</evidence>
<dbReference type="InterPro" id="IPR016162">
    <property type="entry name" value="Ald_DH_N"/>
</dbReference>
<dbReference type="Pfam" id="PF00171">
    <property type="entry name" value="Aldedh"/>
    <property type="match status" value="1"/>
</dbReference>
<accession>A0A6J6BNE9</accession>
<proteinExistence type="predicted"/>
<dbReference type="GO" id="GO:0016620">
    <property type="term" value="F:oxidoreductase activity, acting on the aldehyde or oxo group of donors, NAD or NADP as acceptor"/>
    <property type="evidence" value="ECO:0007669"/>
    <property type="project" value="InterPro"/>
</dbReference>
<protein>
    <submittedName>
        <fullName evidence="2">Unannotated protein</fullName>
    </submittedName>
</protein>